<dbReference type="InterPro" id="IPR011006">
    <property type="entry name" value="CheY-like_superfamily"/>
</dbReference>
<evidence type="ECO:0000313" key="6">
    <source>
        <dbReference type="EMBL" id="RMI40515.1"/>
    </source>
</evidence>
<protein>
    <submittedName>
        <fullName evidence="6">DNA-binding response regulator</fullName>
    </submittedName>
</protein>
<dbReference type="Pfam" id="PF00072">
    <property type="entry name" value="Response_reg"/>
    <property type="match status" value="1"/>
</dbReference>
<evidence type="ECO:0000259" key="5">
    <source>
        <dbReference type="PROSITE" id="PS50930"/>
    </source>
</evidence>
<dbReference type="Gene3D" id="3.40.50.2300">
    <property type="match status" value="1"/>
</dbReference>
<dbReference type="PANTHER" id="PTHR48111:SF69">
    <property type="entry name" value="RESPONSE REGULATOR RECEIVER"/>
    <property type="match status" value="1"/>
</dbReference>
<feature type="domain" description="HTH LytTR-type" evidence="5">
    <location>
        <begin position="156"/>
        <end position="258"/>
    </location>
</feature>
<dbReference type="GO" id="GO:0006355">
    <property type="term" value="P:regulation of DNA-templated transcription"/>
    <property type="evidence" value="ECO:0007669"/>
    <property type="project" value="TreeGrafter"/>
</dbReference>
<evidence type="ECO:0000256" key="1">
    <source>
        <dbReference type="ARBA" id="ARBA00023125"/>
    </source>
</evidence>
<gene>
    <name evidence="6" type="ORF">EBO15_26340</name>
</gene>
<evidence type="ECO:0000313" key="7">
    <source>
        <dbReference type="Proteomes" id="UP000282674"/>
    </source>
</evidence>
<comment type="caution">
    <text evidence="6">The sequence shown here is derived from an EMBL/GenBank/DDBJ whole genome shotgun (WGS) entry which is preliminary data.</text>
</comment>
<dbReference type="InterPro" id="IPR039420">
    <property type="entry name" value="WalR-like"/>
</dbReference>
<feature type="modified residue" description="4-aspartylphosphate" evidence="2">
    <location>
        <position position="59"/>
    </location>
</feature>
<dbReference type="Proteomes" id="UP000282674">
    <property type="component" value="Unassembled WGS sequence"/>
</dbReference>
<dbReference type="SUPFAM" id="SSF52172">
    <property type="entry name" value="CheY-like"/>
    <property type="match status" value="1"/>
</dbReference>
<keyword evidence="7" id="KW-1185">Reference proteome</keyword>
<accession>A0A3M2LWW8</accession>
<keyword evidence="1 6" id="KW-0238">DNA-binding</keyword>
<dbReference type="Pfam" id="PF04397">
    <property type="entry name" value="LytTR"/>
    <property type="match status" value="1"/>
</dbReference>
<dbReference type="Gene3D" id="2.40.50.1020">
    <property type="entry name" value="LytTr DNA-binding domain"/>
    <property type="match status" value="1"/>
</dbReference>
<evidence type="ECO:0000256" key="2">
    <source>
        <dbReference type="PROSITE-ProRule" id="PRU00169"/>
    </source>
</evidence>
<dbReference type="GO" id="GO:0000976">
    <property type="term" value="F:transcription cis-regulatory region binding"/>
    <property type="evidence" value="ECO:0007669"/>
    <property type="project" value="TreeGrafter"/>
</dbReference>
<keyword evidence="2" id="KW-0597">Phosphoprotein</keyword>
<feature type="domain" description="Response regulatory" evidence="4">
    <location>
        <begin position="3"/>
        <end position="122"/>
    </location>
</feature>
<dbReference type="PROSITE" id="PS50110">
    <property type="entry name" value="RESPONSE_REGULATORY"/>
    <property type="match status" value="1"/>
</dbReference>
<dbReference type="GO" id="GO:0000156">
    <property type="term" value="F:phosphorelay response regulator activity"/>
    <property type="evidence" value="ECO:0007669"/>
    <property type="project" value="TreeGrafter"/>
</dbReference>
<proteinExistence type="predicted"/>
<name>A0A3M2LWW8_9ACTN</name>
<reference evidence="6 7" key="1">
    <citation type="submission" date="2018-10" db="EMBL/GenBank/DDBJ databases">
        <title>Isolation from soil.</title>
        <authorList>
            <person name="Hu J."/>
        </authorList>
    </citation>
    <scope>NUCLEOTIDE SEQUENCE [LARGE SCALE GENOMIC DNA]</scope>
    <source>
        <strain evidence="6 7">NEAU-Ht49</strain>
    </source>
</reference>
<dbReference type="SMART" id="SM00448">
    <property type="entry name" value="REC"/>
    <property type="match status" value="1"/>
</dbReference>
<feature type="region of interest" description="Disordered" evidence="3">
    <location>
        <begin position="263"/>
        <end position="320"/>
    </location>
</feature>
<feature type="region of interest" description="Disordered" evidence="3">
    <location>
        <begin position="129"/>
        <end position="154"/>
    </location>
</feature>
<sequence>MLRVLAVDDEVPALEELSYLLREDPRVEWVGGAGDAASALRDLSRMLTAGERLDAVFLDIRMPGLDGLDFTRLLAGFAAPPAVVFVTAHDDCAVAAYELGALDYLLKPVRRERLAEAVRRVVESVDHAARAARADDPGGGPAATGAPPAADDDEMIPVELGGRTRLVSRRSVTHVEAQGDYVRLHTAEGSYLVRMPLASLARRWEDSGFIRIHRSTLVASQHITELRFDAGRVAVQIGDELLPVSRRHTRAVRDLLVRSFRNGDHPDPAFHRTDPTRTDALRTDSLRPDSLRTDSLRPDTARPERLDAARPDAARRDADD</sequence>
<dbReference type="InterPro" id="IPR007492">
    <property type="entry name" value="LytTR_DNA-bd_dom"/>
</dbReference>
<dbReference type="InterPro" id="IPR001789">
    <property type="entry name" value="Sig_transdc_resp-reg_receiver"/>
</dbReference>
<organism evidence="6 7">
    <name type="scientific">Actinomadura harenae</name>
    <dbReference type="NCBI Taxonomy" id="2483351"/>
    <lineage>
        <taxon>Bacteria</taxon>
        <taxon>Bacillati</taxon>
        <taxon>Actinomycetota</taxon>
        <taxon>Actinomycetes</taxon>
        <taxon>Streptosporangiales</taxon>
        <taxon>Thermomonosporaceae</taxon>
        <taxon>Actinomadura</taxon>
    </lineage>
</organism>
<dbReference type="AlphaFoldDB" id="A0A3M2LWW8"/>
<evidence type="ECO:0000259" key="4">
    <source>
        <dbReference type="PROSITE" id="PS50110"/>
    </source>
</evidence>
<dbReference type="EMBL" id="RFFG01000053">
    <property type="protein sequence ID" value="RMI40515.1"/>
    <property type="molecule type" value="Genomic_DNA"/>
</dbReference>
<dbReference type="GO" id="GO:0032993">
    <property type="term" value="C:protein-DNA complex"/>
    <property type="evidence" value="ECO:0007669"/>
    <property type="project" value="TreeGrafter"/>
</dbReference>
<dbReference type="OrthoDB" id="236568at2"/>
<dbReference type="PANTHER" id="PTHR48111">
    <property type="entry name" value="REGULATOR OF RPOS"/>
    <property type="match status" value="1"/>
</dbReference>
<dbReference type="PROSITE" id="PS50930">
    <property type="entry name" value="HTH_LYTTR"/>
    <property type="match status" value="1"/>
</dbReference>
<dbReference type="GO" id="GO:0005829">
    <property type="term" value="C:cytosol"/>
    <property type="evidence" value="ECO:0007669"/>
    <property type="project" value="TreeGrafter"/>
</dbReference>
<dbReference type="SMART" id="SM00850">
    <property type="entry name" value="LytTR"/>
    <property type="match status" value="1"/>
</dbReference>
<evidence type="ECO:0000256" key="3">
    <source>
        <dbReference type="SAM" id="MobiDB-lite"/>
    </source>
</evidence>